<reference evidence="3 4" key="1">
    <citation type="submission" date="2024-09" db="EMBL/GenBank/DDBJ databases">
        <authorList>
            <person name="Sun Q."/>
            <person name="Mori K."/>
        </authorList>
    </citation>
    <scope>NUCLEOTIDE SEQUENCE [LARGE SCALE GENOMIC DNA]</scope>
    <source>
        <strain evidence="3 4">NCAIM B.02336</strain>
    </source>
</reference>
<keyword evidence="4" id="KW-1185">Reference proteome</keyword>
<feature type="domain" description="Nudix hydrolase" evidence="2">
    <location>
        <begin position="91"/>
        <end position="206"/>
    </location>
</feature>
<gene>
    <name evidence="3" type="ORF">ACFFGG_16325</name>
</gene>
<dbReference type="RefSeq" id="WP_377542741.1">
    <property type="nucleotide sequence ID" value="NZ_JBHUFY010000053.1"/>
</dbReference>
<dbReference type="InterPro" id="IPR015797">
    <property type="entry name" value="NUDIX_hydrolase-like_dom_sf"/>
</dbReference>
<dbReference type="Pfam" id="PF00293">
    <property type="entry name" value="NUDIX"/>
    <property type="match status" value="1"/>
</dbReference>
<organism evidence="3 4">
    <name type="scientific">Ottowia pentelensis</name>
    <dbReference type="NCBI Taxonomy" id="511108"/>
    <lineage>
        <taxon>Bacteria</taxon>
        <taxon>Pseudomonadati</taxon>
        <taxon>Pseudomonadota</taxon>
        <taxon>Betaproteobacteria</taxon>
        <taxon>Burkholderiales</taxon>
        <taxon>Comamonadaceae</taxon>
        <taxon>Ottowia</taxon>
    </lineage>
</organism>
<comment type="caution">
    <text evidence="3">The sequence shown here is derived from an EMBL/GenBank/DDBJ whole genome shotgun (WGS) entry which is preliminary data.</text>
</comment>
<protein>
    <submittedName>
        <fullName evidence="3">NUDIX domain-containing protein</fullName>
    </submittedName>
</protein>
<evidence type="ECO:0000256" key="1">
    <source>
        <dbReference type="SAM" id="MobiDB-lite"/>
    </source>
</evidence>
<evidence type="ECO:0000313" key="3">
    <source>
        <dbReference type="EMBL" id="MFC0594117.1"/>
    </source>
</evidence>
<dbReference type="Proteomes" id="UP001589834">
    <property type="component" value="Unassembled WGS sequence"/>
</dbReference>
<dbReference type="EMBL" id="JBHLTN010000037">
    <property type="protein sequence ID" value="MFC0594117.1"/>
    <property type="molecule type" value="Genomic_DNA"/>
</dbReference>
<feature type="region of interest" description="Disordered" evidence="1">
    <location>
        <begin position="1"/>
        <end position="21"/>
    </location>
</feature>
<accession>A0ABV6PXL2</accession>
<evidence type="ECO:0000259" key="2">
    <source>
        <dbReference type="Pfam" id="PF00293"/>
    </source>
</evidence>
<name>A0ABV6PXL2_9BURK</name>
<proteinExistence type="predicted"/>
<sequence>MKKATMTKMHPRCNEHGHTVPIKQPSKASLAQAWADPQGIATAVPDSAMPETINDVPVSAWQGAPTDAAGWEALVAGLSFTEPPVPSAPGKKPAAGVVTIEPDGRVWVVAPTNAFGGYRHTFPKGKLDGLSPRASAIKEAFEESGLQVELTGYLCDSVRSTSVTRYYTARRIGGSPAAMGWESQVVMLVPISELRGITSHPNDAPILKALPAKAIVIYEWGLASGHRVLDTLAGHFTRYGEWPTRIAIPTGMHEGLREEILSPYGWRLLTERLKVVATDAGALCAYGARGQEHSYDTNGPVDLRKRASEWIWNVDLT</sequence>
<dbReference type="InterPro" id="IPR000086">
    <property type="entry name" value="NUDIX_hydrolase_dom"/>
</dbReference>
<dbReference type="SUPFAM" id="SSF55811">
    <property type="entry name" value="Nudix"/>
    <property type="match status" value="1"/>
</dbReference>
<feature type="compositionally biased region" description="Basic residues" evidence="1">
    <location>
        <begin position="1"/>
        <end position="11"/>
    </location>
</feature>
<evidence type="ECO:0000313" key="4">
    <source>
        <dbReference type="Proteomes" id="UP001589834"/>
    </source>
</evidence>
<dbReference type="Gene3D" id="3.90.79.10">
    <property type="entry name" value="Nucleoside Triphosphate Pyrophosphohydrolase"/>
    <property type="match status" value="1"/>
</dbReference>